<feature type="compositionally biased region" description="Low complexity" evidence="1">
    <location>
        <begin position="39"/>
        <end position="55"/>
    </location>
</feature>
<feature type="region of interest" description="Disordered" evidence="1">
    <location>
        <begin position="445"/>
        <end position="465"/>
    </location>
</feature>
<accession>A0AAW1NLG6</accession>
<feature type="compositionally biased region" description="Polar residues" evidence="1">
    <location>
        <begin position="540"/>
        <end position="550"/>
    </location>
</feature>
<feature type="compositionally biased region" description="Low complexity" evidence="1">
    <location>
        <begin position="529"/>
        <end position="539"/>
    </location>
</feature>
<feature type="compositionally biased region" description="Polar residues" evidence="1">
    <location>
        <begin position="247"/>
        <end position="273"/>
    </location>
</feature>
<reference evidence="2 3" key="1">
    <citation type="journal article" date="2024" name="Nat. Commun.">
        <title>Phylogenomics reveals the evolutionary origins of lichenization in chlorophyte algae.</title>
        <authorList>
            <person name="Puginier C."/>
            <person name="Libourel C."/>
            <person name="Otte J."/>
            <person name="Skaloud P."/>
            <person name="Haon M."/>
            <person name="Grisel S."/>
            <person name="Petersen M."/>
            <person name="Berrin J.G."/>
            <person name="Delaux P.M."/>
            <person name="Dal Grande F."/>
            <person name="Keller J."/>
        </authorList>
    </citation>
    <scope>NUCLEOTIDE SEQUENCE [LARGE SCALE GENOMIC DNA]</scope>
    <source>
        <strain evidence="2 3">SAG 2036</strain>
    </source>
</reference>
<proteinExistence type="predicted"/>
<gene>
    <name evidence="2" type="ORF">WJX73_003596</name>
</gene>
<evidence type="ECO:0008006" key="4">
    <source>
        <dbReference type="Google" id="ProtNLM"/>
    </source>
</evidence>
<evidence type="ECO:0000313" key="3">
    <source>
        <dbReference type="Proteomes" id="UP001465755"/>
    </source>
</evidence>
<name>A0AAW1NLG6_9CHLO</name>
<keyword evidence="3" id="KW-1185">Reference proteome</keyword>
<dbReference type="Gene3D" id="1.10.101.10">
    <property type="entry name" value="PGBD-like superfamily/PGBD"/>
    <property type="match status" value="1"/>
</dbReference>
<protein>
    <recommendedName>
        <fullName evidence="4">Peptidoglycan binding-like domain-containing protein</fullName>
    </recommendedName>
</protein>
<sequence>MGQRVRFLAVVCKELVHSTDQTLNVSRGLKLQPTAMQQSRSLDAASGSAARSSVRPQQRRAGGWPRSCTRIRAALHQPASDFLQRNTRLGAQGLRTHDLGLDYLREGSSGKEVEELHGFLEAEGYLQPHDSAVASAPAFYSPSTAQAVAKWQRDNGVLAAEKAGDFGHLSRQAYLNVLEARAGSTGAQEWNAGNHVQLQAASPSTQAPQPQMPAYLAAGAAVVVGAWFLWQRIRQQRSSSQADLQLDTPSPLQGALQRTPTRISPFQRSTPAQASEYDYSSDESRHTQQQQRALDFDRAPAQAPGQAAAGEREYSAPWSASRVTAEASFDAQAPEAAAAAAVQGGEGDSADRAGSNLTTYLAAGSAMLMKTAASRNQNLALAKKERKGAAREGARPTVFNPSVKLPVVPVSKPTAEAAASAQSPPPSTAAASSGAPAVAAIPVSSAEGREEGESKANVVPAPRPRVIAGSIGGPAGLFAISKPTPSKSSDSNVSKGDTNTASRATGRSSDASNKAPLTAASSAPSKFMGARAGSGRSASVSPSAMHSNGASAVGNVSLFGSYNPAANAARDPPRPTS</sequence>
<feature type="region of interest" description="Disordered" evidence="1">
    <location>
        <begin position="478"/>
        <end position="556"/>
    </location>
</feature>
<feature type="region of interest" description="Disordered" evidence="1">
    <location>
        <begin position="240"/>
        <end position="319"/>
    </location>
</feature>
<feature type="region of interest" description="Disordered" evidence="1">
    <location>
        <begin position="416"/>
        <end position="435"/>
    </location>
</feature>
<dbReference type="Proteomes" id="UP001465755">
    <property type="component" value="Unassembled WGS sequence"/>
</dbReference>
<dbReference type="AlphaFoldDB" id="A0AAW1NLG6"/>
<dbReference type="EMBL" id="JALJOQ010000189">
    <property type="protein sequence ID" value="KAK9790580.1"/>
    <property type="molecule type" value="Genomic_DNA"/>
</dbReference>
<evidence type="ECO:0000256" key="1">
    <source>
        <dbReference type="SAM" id="MobiDB-lite"/>
    </source>
</evidence>
<feature type="region of interest" description="Disordered" evidence="1">
    <location>
        <begin position="36"/>
        <end position="65"/>
    </location>
</feature>
<organism evidence="2 3">
    <name type="scientific">Symbiochloris irregularis</name>
    <dbReference type="NCBI Taxonomy" id="706552"/>
    <lineage>
        <taxon>Eukaryota</taxon>
        <taxon>Viridiplantae</taxon>
        <taxon>Chlorophyta</taxon>
        <taxon>core chlorophytes</taxon>
        <taxon>Trebouxiophyceae</taxon>
        <taxon>Trebouxiales</taxon>
        <taxon>Trebouxiaceae</taxon>
        <taxon>Symbiochloris</taxon>
    </lineage>
</organism>
<feature type="compositionally biased region" description="Low complexity" evidence="1">
    <location>
        <begin position="299"/>
        <end position="309"/>
    </location>
</feature>
<evidence type="ECO:0000313" key="2">
    <source>
        <dbReference type="EMBL" id="KAK9790580.1"/>
    </source>
</evidence>
<feature type="compositionally biased region" description="Polar residues" evidence="1">
    <location>
        <begin position="483"/>
        <end position="512"/>
    </location>
</feature>
<comment type="caution">
    <text evidence="2">The sequence shown here is derived from an EMBL/GenBank/DDBJ whole genome shotgun (WGS) entry which is preliminary data.</text>
</comment>
<dbReference type="InterPro" id="IPR036366">
    <property type="entry name" value="PGBDSf"/>
</dbReference>